<dbReference type="EMBL" id="PNGT01000005">
    <property type="protein sequence ID" value="PMC52329.1"/>
    <property type="molecule type" value="Genomic_DNA"/>
</dbReference>
<keyword evidence="3" id="KW-0472">Membrane</keyword>
<proteinExistence type="predicted"/>
<dbReference type="Proteomes" id="UP000235670">
    <property type="component" value="Unassembled WGS sequence"/>
</dbReference>
<organism evidence="4 5">
    <name type="scientific">Gemella sanguinis</name>
    <dbReference type="NCBI Taxonomy" id="84135"/>
    <lineage>
        <taxon>Bacteria</taxon>
        <taxon>Bacillati</taxon>
        <taxon>Bacillota</taxon>
        <taxon>Bacilli</taxon>
        <taxon>Bacillales</taxon>
        <taxon>Gemellaceae</taxon>
        <taxon>Gemella</taxon>
    </lineage>
</organism>
<comment type="caution">
    <text evidence="4">The sequence shown here is derived from an EMBL/GenBank/DDBJ whole genome shotgun (WGS) entry which is preliminary data.</text>
</comment>
<keyword evidence="3" id="KW-1133">Transmembrane helix</keyword>
<dbReference type="STRING" id="84135.GCA_001052115_00366"/>
<feature type="transmembrane region" description="Helical" evidence="3">
    <location>
        <begin position="7"/>
        <end position="28"/>
    </location>
</feature>
<sequence length="94" mass="11140">MKSRNNGFTFIEIMAALFICSLIFVYLIPNMVKQYSNLSKAEKELEMRELLYEEISNHKGQKHFKVRRESYVIIVSGNRAEIYDEKTRNKIKFG</sequence>
<evidence type="ECO:0000313" key="4">
    <source>
        <dbReference type="EMBL" id="PMC52329.1"/>
    </source>
</evidence>
<dbReference type="Pfam" id="PF07963">
    <property type="entry name" value="N_methyl"/>
    <property type="match status" value="1"/>
</dbReference>
<reference evidence="4 5" key="1">
    <citation type="submission" date="2017-09" db="EMBL/GenBank/DDBJ databases">
        <title>Bacterial strain isolated from the female urinary microbiota.</title>
        <authorList>
            <person name="Thomas-White K."/>
            <person name="Kumar N."/>
            <person name="Forster S."/>
            <person name="Putonti C."/>
            <person name="Lawley T."/>
            <person name="Wolfe A.J."/>
        </authorList>
    </citation>
    <scope>NUCLEOTIDE SEQUENCE [LARGE SCALE GENOMIC DNA]</scope>
    <source>
        <strain evidence="4 5">UMB0186</strain>
    </source>
</reference>
<accession>A0A2N6SEM8</accession>
<dbReference type="OrthoDB" id="2990161at2"/>
<keyword evidence="3" id="KW-0812">Transmembrane</keyword>
<dbReference type="AlphaFoldDB" id="A0A2N6SEM8"/>
<protein>
    <submittedName>
        <fullName evidence="4">General secretion pathway protein</fullName>
    </submittedName>
</protein>
<name>A0A2N6SEM8_9BACL</name>
<evidence type="ECO:0000256" key="1">
    <source>
        <dbReference type="ARBA" id="ARBA00004241"/>
    </source>
</evidence>
<comment type="subcellular location">
    <subcellularLocation>
        <location evidence="1">Cell surface</location>
    </subcellularLocation>
</comment>
<evidence type="ECO:0000313" key="5">
    <source>
        <dbReference type="Proteomes" id="UP000235670"/>
    </source>
</evidence>
<evidence type="ECO:0000256" key="3">
    <source>
        <dbReference type="SAM" id="Phobius"/>
    </source>
</evidence>
<dbReference type="GO" id="GO:0009986">
    <property type="term" value="C:cell surface"/>
    <property type="evidence" value="ECO:0007669"/>
    <property type="project" value="UniProtKB-SubCell"/>
</dbReference>
<keyword evidence="2" id="KW-0178">Competence</keyword>
<evidence type="ECO:0000256" key="2">
    <source>
        <dbReference type="ARBA" id="ARBA00023287"/>
    </source>
</evidence>
<dbReference type="GO" id="GO:0030420">
    <property type="term" value="P:establishment of competence for transformation"/>
    <property type="evidence" value="ECO:0007669"/>
    <property type="project" value="UniProtKB-KW"/>
</dbReference>
<dbReference type="RefSeq" id="WP_102189921.1">
    <property type="nucleotide sequence ID" value="NZ_JAPWBY010000003.1"/>
</dbReference>
<gene>
    <name evidence="4" type="ORF">CJ218_05695</name>
</gene>
<dbReference type="NCBIfam" id="TIGR02532">
    <property type="entry name" value="IV_pilin_GFxxxE"/>
    <property type="match status" value="1"/>
</dbReference>
<dbReference type="InterPro" id="IPR012902">
    <property type="entry name" value="N_methyl_site"/>
</dbReference>